<accession>A0ABD7P5Y8</accession>
<reference evidence="4 5" key="1">
    <citation type="submission" date="2018-08" db="EMBL/GenBank/DDBJ databases">
        <authorList>
            <consortium name="Pathogen Informatics"/>
        </authorList>
    </citation>
    <scope>NUCLEOTIDE SEQUENCE [LARGE SCALE GENOMIC DNA]</scope>
    <source>
        <strain evidence="4 5">EuSCAPE_TR218</strain>
    </source>
</reference>
<dbReference type="InterPro" id="IPR036275">
    <property type="entry name" value="YdgH-like_sf"/>
</dbReference>
<dbReference type="AlphaFoldDB" id="A0ABD7P5Y8"/>
<keyword evidence="1 2" id="KW-0732">Signal</keyword>
<sequence>MKSTLFILIVSTLASLNIASAAQQITDTTGKEKIGVVSVGNTLSLDELTGELSLKADARGATSFKILSASGNNKMHGVAEIYR</sequence>
<evidence type="ECO:0000256" key="2">
    <source>
        <dbReference type="SAM" id="SignalP"/>
    </source>
</evidence>
<dbReference type="Gene3D" id="3.30.1660.10">
    <property type="entry name" value="Flavin-binding protein dodecin"/>
    <property type="match status" value="1"/>
</dbReference>
<evidence type="ECO:0000256" key="1">
    <source>
        <dbReference type="ARBA" id="ARBA00022729"/>
    </source>
</evidence>
<organism evidence="4 5">
    <name type="scientific">Klebsiella variicola</name>
    <dbReference type="NCBI Taxonomy" id="244366"/>
    <lineage>
        <taxon>Bacteria</taxon>
        <taxon>Pseudomonadati</taxon>
        <taxon>Pseudomonadota</taxon>
        <taxon>Gammaproteobacteria</taxon>
        <taxon>Enterobacterales</taxon>
        <taxon>Enterobacteriaceae</taxon>
        <taxon>Klebsiella/Raoultella group</taxon>
        <taxon>Klebsiella</taxon>
        <taxon>Klebsiella pneumoniae complex</taxon>
    </lineage>
</organism>
<evidence type="ECO:0000259" key="3">
    <source>
        <dbReference type="Pfam" id="PF07338"/>
    </source>
</evidence>
<dbReference type="SUPFAM" id="SSF159871">
    <property type="entry name" value="YdgH-like"/>
    <property type="match status" value="1"/>
</dbReference>
<dbReference type="Proteomes" id="UP000258928">
    <property type="component" value="Unassembled WGS sequence"/>
</dbReference>
<feature type="signal peptide" evidence="2">
    <location>
        <begin position="1"/>
        <end position="21"/>
    </location>
</feature>
<dbReference type="InterPro" id="IPR025543">
    <property type="entry name" value="Dodecin-like"/>
</dbReference>
<protein>
    <submittedName>
        <fullName evidence="4">Outer membrane protein</fullName>
    </submittedName>
</protein>
<feature type="chain" id="PRO_5044757508" evidence="2">
    <location>
        <begin position="22"/>
        <end position="83"/>
    </location>
</feature>
<feature type="domain" description="YdgH/BhsA/McbA-like" evidence="3">
    <location>
        <begin position="32"/>
        <end position="83"/>
    </location>
</feature>
<evidence type="ECO:0000313" key="4">
    <source>
        <dbReference type="EMBL" id="SXF93514.1"/>
    </source>
</evidence>
<dbReference type="EMBL" id="UKAS01000005">
    <property type="protein sequence ID" value="SXF93514.1"/>
    <property type="molecule type" value="Genomic_DNA"/>
</dbReference>
<proteinExistence type="predicted"/>
<dbReference type="RefSeq" id="WP_072047545.1">
    <property type="nucleotide sequence ID" value="NZ_BILH01000001.1"/>
</dbReference>
<evidence type="ECO:0000313" key="5">
    <source>
        <dbReference type="Proteomes" id="UP000258928"/>
    </source>
</evidence>
<comment type="caution">
    <text evidence="4">The sequence shown here is derived from an EMBL/GenBank/DDBJ whole genome shotgun (WGS) entry which is preliminary data.</text>
</comment>
<gene>
    <name evidence="4" type="primary">bhsA_4</name>
    <name evidence="4" type="ORF">SAMEA3729809_02234</name>
</gene>
<dbReference type="InterPro" id="IPR010854">
    <property type="entry name" value="YdgH/BhsA/McbA-like_dom"/>
</dbReference>
<dbReference type="Pfam" id="PF07338">
    <property type="entry name" value="YdgH_BhsA-like"/>
    <property type="match status" value="1"/>
</dbReference>
<name>A0ABD7P5Y8_KLEVA</name>